<feature type="compositionally biased region" description="Pro residues" evidence="1">
    <location>
        <begin position="395"/>
        <end position="410"/>
    </location>
</feature>
<feature type="region of interest" description="Disordered" evidence="1">
    <location>
        <begin position="357"/>
        <end position="415"/>
    </location>
</feature>
<reference evidence="3" key="1">
    <citation type="submission" date="2025-08" db="UniProtKB">
        <authorList>
            <consortium name="RefSeq"/>
        </authorList>
    </citation>
    <scope>IDENTIFICATION</scope>
    <source>
        <tissue evidence="3">Testes</tissue>
    </source>
</reference>
<name>A0ABM0M3S4_SACKO</name>
<organism evidence="2 3">
    <name type="scientific">Saccoglossus kowalevskii</name>
    <name type="common">Acorn worm</name>
    <dbReference type="NCBI Taxonomy" id="10224"/>
    <lineage>
        <taxon>Eukaryota</taxon>
        <taxon>Metazoa</taxon>
        <taxon>Hemichordata</taxon>
        <taxon>Enteropneusta</taxon>
        <taxon>Harrimaniidae</taxon>
        <taxon>Saccoglossus</taxon>
    </lineage>
</organism>
<dbReference type="PANTHER" id="PTHR31702:SF2">
    <property type="entry name" value="TESTIS-EXPRESSED PROTEIN 33"/>
    <property type="match status" value="1"/>
</dbReference>
<protein>
    <submittedName>
        <fullName evidence="3">Uncharacterized protein LOC100373109 isoform X2</fullName>
    </submittedName>
</protein>
<dbReference type="InterPro" id="IPR029234">
    <property type="entry name" value="CIMIP4"/>
</dbReference>
<dbReference type="PANTHER" id="PTHR31702">
    <property type="entry name" value="TESTIS-EXPRESSED PROTEIN 33"/>
    <property type="match status" value="1"/>
</dbReference>
<evidence type="ECO:0000313" key="2">
    <source>
        <dbReference type="Proteomes" id="UP000694865"/>
    </source>
</evidence>
<dbReference type="RefSeq" id="XP_006814665.1">
    <property type="nucleotide sequence ID" value="XM_006814602.1"/>
</dbReference>
<gene>
    <name evidence="3" type="primary">LOC100373109</name>
</gene>
<proteinExistence type="predicted"/>
<dbReference type="Proteomes" id="UP000694865">
    <property type="component" value="Unplaced"/>
</dbReference>
<evidence type="ECO:0000313" key="3">
    <source>
        <dbReference type="RefSeq" id="XP_006814665.1"/>
    </source>
</evidence>
<sequence>MAMATAAQTYQNLKAKRTQAVAPRTLFGTNIEIKKKGTSAEAYPTQQKARKPTKAEQYVRFQQPEDAETLRYSQSDYKKQWRTTTDAKSKFDEVEKNALYFRPSTHTVGYRRKEDQFRPAHITDRNPYRTDIKLSATDVAHPELFNTMATRPNYNYDLYRNPQLRDNSDYQLIGNVFGKGGQFSGSQRTGHGARHNKGQGEYHSPIIQSSIREPRRSLRTSNNELPRNIRHKYGGQIIHDLLGDDNDIEEALVAVETPEQKRERLASQNEKARNKFSPGYEALSNHLRYDHFSGVPQSKLRSLNTDSYTEDAFKRNTQNYPPKFGVQKNADSNWAEQNVLRDRMRRAWGLYEESKPTLLPNWDRDKKRDKPPEPPPQPKPKPKKIKHPPPKEEPPPPPPPKDPTPPPAPPPKDDAFWEFYNQGM</sequence>
<feature type="region of interest" description="Disordered" evidence="1">
    <location>
        <begin position="181"/>
        <end position="227"/>
    </location>
</feature>
<evidence type="ECO:0000256" key="1">
    <source>
        <dbReference type="SAM" id="MobiDB-lite"/>
    </source>
</evidence>
<keyword evidence="2" id="KW-1185">Reference proteome</keyword>
<feature type="compositionally biased region" description="Basic and acidic residues" evidence="1">
    <location>
        <begin position="362"/>
        <end position="372"/>
    </location>
</feature>
<accession>A0ABM0M3S4</accession>
<dbReference type="Pfam" id="PF15400">
    <property type="entry name" value="TEX33"/>
    <property type="match status" value="1"/>
</dbReference>
<dbReference type="GeneID" id="100373109"/>